<dbReference type="RefSeq" id="WP_283756750.1">
    <property type="nucleotide sequence ID" value="NZ_JAQOSQ010000002.1"/>
</dbReference>
<dbReference type="Pfam" id="PF13185">
    <property type="entry name" value="GAF_2"/>
    <property type="match status" value="1"/>
</dbReference>
<keyword evidence="6 7" id="KW-0456">Lyase</keyword>
<dbReference type="InterPro" id="IPR029016">
    <property type="entry name" value="GAF-like_dom_sf"/>
</dbReference>
<dbReference type="PROSITE" id="PS00452">
    <property type="entry name" value="GUANYLATE_CYCLASE_1"/>
    <property type="match status" value="1"/>
</dbReference>
<comment type="caution">
    <text evidence="11">The sequence shown here is derived from an EMBL/GenBank/DDBJ whole genome shotgun (WGS) entry which is preliminary data.</text>
</comment>
<dbReference type="PROSITE" id="PS50113">
    <property type="entry name" value="PAC"/>
    <property type="match status" value="1"/>
</dbReference>
<dbReference type="PANTHER" id="PTHR11920:SF335">
    <property type="entry name" value="GUANYLATE CYCLASE"/>
    <property type="match status" value="1"/>
</dbReference>
<proteinExistence type="inferred from homology"/>
<dbReference type="SMART" id="SM00091">
    <property type="entry name" value="PAS"/>
    <property type="match status" value="2"/>
</dbReference>
<protein>
    <submittedName>
        <fullName evidence="11">Adenylate/guanylate cyclase domain-containing protein</fullName>
    </submittedName>
</protein>
<dbReference type="Pfam" id="PF13426">
    <property type="entry name" value="PAS_9"/>
    <property type="match status" value="2"/>
</dbReference>
<gene>
    <name evidence="11" type="ORF">PMH09_02720</name>
</gene>
<evidence type="ECO:0000313" key="12">
    <source>
        <dbReference type="Proteomes" id="UP001232992"/>
    </source>
</evidence>
<keyword evidence="5" id="KW-0472">Membrane</keyword>
<dbReference type="PANTHER" id="PTHR11920">
    <property type="entry name" value="GUANYLYL CYCLASE"/>
    <property type="match status" value="1"/>
</dbReference>
<evidence type="ECO:0000256" key="7">
    <source>
        <dbReference type="RuleBase" id="RU000405"/>
    </source>
</evidence>
<dbReference type="NCBIfam" id="TIGR00229">
    <property type="entry name" value="sensory_box"/>
    <property type="match status" value="1"/>
</dbReference>
<reference evidence="11 12" key="1">
    <citation type="submission" date="2023-01" db="EMBL/GenBank/DDBJ databases">
        <title>Novel diversity within Roseofilum (Cyanobacteria; Desertifilaceae) from marine benthic mats with descriptions of four novel species.</title>
        <authorList>
            <person name="Wang Y."/>
            <person name="Berthold D.E."/>
            <person name="Hu J."/>
            <person name="Lefler F.W."/>
            <person name="Laughinghouse H.D. IV."/>
        </authorList>
    </citation>
    <scope>NUCLEOTIDE SEQUENCE [LARGE SCALE GENOMIC DNA]</scope>
    <source>
        <strain evidence="11 12">BLCC-M143</strain>
    </source>
</reference>
<dbReference type="SMART" id="SM00044">
    <property type="entry name" value="CYCc"/>
    <property type="match status" value="1"/>
</dbReference>
<comment type="subcellular location">
    <subcellularLocation>
        <location evidence="1">Membrane</location>
    </subcellularLocation>
</comment>
<dbReference type="PROSITE" id="PS50112">
    <property type="entry name" value="PAS"/>
    <property type="match status" value="1"/>
</dbReference>
<evidence type="ECO:0000256" key="5">
    <source>
        <dbReference type="ARBA" id="ARBA00023136"/>
    </source>
</evidence>
<feature type="domain" description="PAS" evidence="8">
    <location>
        <begin position="136"/>
        <end position="206"/>
    </location>
</feature>
<keyword evidence="3" id="KW-0547">Nucleotide-binding</keyword>
<feature type="domain" description="PAC" evidence="9">
    <location>
        <begin position="209"/>
        <end position="261"/>
    </location>
</feature>
<dbReference type="CDD" id="cd07302">
    <property type="entry name" value="CHD"/>
    <property type="match status" value="1"/>
</dbReference>
<dbReference type="InterPro" id="IPR029787">
    <property type="entry name" value="Nucleotide_cyclase"/>
</dbReference>
<feature type="domain" description="Guanylate cyclase" evidence="10">
    <location>
        <begin position="473"/>
        <end position="600"/>
    </location>
</feature>
<dbReference type="Pfam" id="PF00211">
    <property type="entry name" value="Guanylate_cyc"/>
    <property type="match status" value="1"/>
</dbReference>
<dbReference type="PROSITE" id="PS50125">
    <property type="entry name" value="GUANYLATE_CYCLASE_2"/>
    <property type="match status" value="1"/>
</dbReference>
<dbReference type="InterPro" id="IPR003018">
    <property type="entry name" value="GAF"/>
</dbReference>
<evidence type="ECO:0000256" key="6">
    <source>
        <dbReference type="ARBA" id="ARBA00023239"/>
    </source>
</evidence>
<dbReference type="InterPro" id="IPR050401">
    <property type="entry name" value="Cyclic_nucleotide_synthase"/>
</dbReference>
<evidence type="ECO:0000313" key="11">
    <source>
        <dbReference type="EMBL" id="MDJ1182097.1"/>
    </source>
</evidence>
<dbReference type="Gene3D" id="3.30.450.20">
    <property type="entry name" value="PAS domain"/>
    <property type="match status" value="2"/>
</dbReference>
<dbReference type="InterPro" id="IPR000014">
    <property type="entry name" value="PAS"/>
</dbReference>
<dbReference type="SUPFAM" id="SSF55073">
    <property type="entry name" value="Nucleotide cyclase"/>
    <property type="match status" value="1"/>
</dbReference>
<evidence type="ECO:0000256" key="3">
    <source>
        <dbReference type="ARBA" id="ARBA00022741"/>
    </source>
</evidence>
<dbReference type="Gene3D" id="3.30.450.40">
    <property type="match status" value="1"/>
</dbReference>
<dbReference type="CDD" id="cd00130">
    <property type="entry name" value="PAS"/>
    <property type="match status" value="1"/>
</dbReference>
<organism evidence="11 12">
    <name type="scientific">Roseofilum casamattae BLCC-M143</name>
    <dbReference type="NCBI Taxonomy" id="3022442"/>
    <lineage>
        <taxon>Bacteria</taxon>
        <taxon>Bacillati</taxon>
        <taxon>Cyanobacteriota</taxon>
        <taxon>Cyanophyceae</taxon>
        <taxon>Desertifilales</taxon>
        <taxon>Desertifilaceae</taxon>
        <taxon>Roseofilum</taxon>
        <taxon>Roseofilum casamattae</taxon>
    </lineage>
</organism>
<dbReference type="InterPro" id="IPR035965">
    <property type="entry name" value="PAS-like_dom_sf"/>
</dbReference>
<name>A0ABT7BSC7_9CYAN</name>
<accession>A0ABT7BSC7</accession>
<dbReference type="SUPFAM" id="SSF55781">
    <property type="entry name" value="GAF domain-like"/>
    <property type="match status" value="1"/>
</dbReference>
<evidence type="ECO:0000256" key="1">
    <source>
        <dbReference type="ARBA" id="ARBA00004370"/>
    </source>
</evidence>
<dbReference type="Proteomes" id="UP001232992">
    <property type="component" value="Unassembled WGS sequence"/>
</dbReference>
<dbReference type="InterPro" id="IPR018297">
    <property type="entry name" value="A/G_cyclase_CS"/>
</dbReference>
<dbReference type="Gene3D" id="3.30.70.1230">
    <property type="entry name" value="Nucleotide cyclase"/>
    <property type="match status" value="1"/>
</dbReference>
<dbReference type="SUPFAM" id="SSF55785">
    <property type="entry name" value="PYP-like sensor domain (PAS domain)"/>
    <property type="match status" value="2"/>
</dbReference>
<evidence type="ECO:0000259" key="10">
    <source>
        <dbReference type="PROSITE" id="PS50125"/>
    </source>
</evidence>
<dbReference type="InterPro" id="IPR001054">
    <property type="entry name" value="A/G_cyclase"/>
</dbReference>
<evidence type="ECO:0000256" key="4">
    <source>
        <dbReference type="ARBA" id="ARBA00022989"/>
    </source>
</evidence>
<sequence length="653" mass="73909">MAQIIAPKHIEYIILDRELAILECSENADRLVGNDESLMIGENFQDYFPETYGIEDILELVLLGEQEEFDIKAISRSLDNDNPLYIDLFFVANPNCADNTELIVFLEDVTGRMNLEQRLVQATNENVITIQALAKSENYISQLIKSMAEALMVTNQVGTIKTVNPAFESLLNYSKEEAIGQSITDLLGAEIFRDRTIDISRILEGEVLTDIEIVVCNKQGETLFLAVSCAALETEIPTLQDILYVSRDITKTKLAQQRLLIQYRIADILSRSLMLDRALPNILQVLIEQLNWDIGMYWIPKQVKEKDRPLRYENQMIRHSVWIKNPAEIPQLSNLTEVECIPGEGWLGEIWTENITRWVSKVNSSDGDFQRELGEIEPIQAMVGFPISSDEDRLGMVTLFSQNAQPIDEELVQMLTGIGKQMCQFIKRKKIEIALFYQKKQTEKLLHNILPQRIAELLKQTSGAIAEQFDAVTVLFADIVGFTQLSEEKSASELVALLNWIFSKFDQITEECRLEKIKTIGDAYMVVGGLPTPRYDHAEAIANMALRMQDAIAEFNQETDGDFQIRIGINTGPVVAGVIGKKKFSYDLWGDTVNTASRMESHGIPGQIQVTEATYHVLKTSYRLRHRGKIEIKGKGEMDTYILLGKLPDVDES</sequence>
<keyword evidence="12" id="KW-1185">Reference proteome</keyword>
<evidence type="ECO:0000256" key="2">
    <source>
        <dbReference type="ARBA" id="ARBA00022692"/>
    </source>
</evidence>
<dbReference type="InterPro" id="IPR000700">
    <property type="entry name" value="PAS-assoc_C"/>
</dbReference>
<comment type="similarity">
    <text evidence="7">Belongs to the adenylyl cyclase class-4/guanylyl cyclase family.</text>
</comment>
<keyword evidence="2" id="KW-0812">Transmembrane</keyword>
<evidence type="ECO:0000259" key="9">
    <source>
        <dbReference type="PROSITE" id="PS50113"/>
    </source>
</evidence>
<dbReference type="EMBL" id="JAQOSQ010000002">
    <property type="protein sequence ID" value="MDJ1182097.1"/>
    <property type="molecule type" value="Genomic_DNA"/>
</dbReference>
<evidence type="ECO:0000259" key="8">
    <source>
        <dbReference type="PROSITE" id="PS50112"/>
    </source>
</evidence>
<keyword evidence="4" id="KW-1133">Transmembrane helix</keyword>